<feature type="region of interest" description="Disordered" evidence="1">
    <location>
        <begin position="24"/>
        <end position="92"/>
    </location>
</feature>
<evidence type="ECO:0000256" key="1">
    <source>
        <dbReference type="SAM" id="MobiDB-lite"/>
    </source>
</evidence>
<dbReference type="AlphaFoldDB" id="A0A8J5WH18"/>
<dbReference type="Proteomes" id="UP000729402">
    <property type="component" value="Unassembled WGS sequence"/>
</dbReference>
<reference evidence="2" key="1">
    <citation type="journal article" date="2021" name="bioRxiv">
        <title>Whole Genome Assembly and Annotation of Northern Wild Rice, Zizania palustris L., Supports a Whole Genome Duplication in the Zizania Genus.</title>
        <authorList>
            <person name="Haas M."/>
            <person name="Kono T."/>
            <person name="Macchietto M."/>
            <person name="Millas R."/>
            <person name="McGilp L."/>
            <person name="Shao M."/>
            <person name="Duquette J."/>
            <person name="Hirsch C.N."/>
            <person name="Kimball J."/>
        </authorList>
    </citation>
    <scope>NUCLEOTIDE SEQUENCE</scope>
    <source>
        <tissue evidence="2">Fresh leaf tissue</tissue>
    </source>
</reference>
<name>A0A8J5WH18_ZIZPA</name>
<keyword evidence="3" id="KW-1185">Reference proteome</keyword>
<reference evidence="2" key="2">
    <citation type="submission" date="2021-02" db="EMBL/GenBank/DDBJ databases">
        <authorList>
            <person name="Kimball J.A."/>
            <person name="Haas M.W."/>
            <person name="Macchietto M."/>
            <person name="Kono T."/>
            <person name="Duquette J."/>
            <person name="Shao M."/>
        </authorList>
    </citation>
    <scope>NUCLEOTIDE SEQUENCE</scope>
    <source>
        <tissue evidence="2">Fresh leaf tissue</tissue>
    </source>
</reference>
<feature type="compositionally biased region" description="Basic residues" evidence="1">
    <location>
        <begin position="24"/>
        <end position="36"/>
    </location>
</feature>
<feature type="compositionally biased region" description="Basic and acidic residues" evidence="1">
    <location>
        <begin position="55"/>
        <end position="73"/>
    </location>
</feature>
<evidence type="ECO:0000313" key="2">
    <source>
        <dbReference type="EMBL" id="KAG8088608.1"/>
    </source>
</evidence>
<accession>A0A8J5WH18</accession>
<proteinExistence type="predicted"/>
<organism evidence="2 3">
    <name type="scientific">Zizania palustris</name>
    <name type="common">Northern wild rice</name>
    <dbReference type="NCBI Taxonomy" id="103762"/>
    <lineage>
        <taxon>Eukaryota</taxon>
        <taxon>Viridiplantae</taxon>
        <taxon>Streptophyta</taxon>
        <taxon>Embryophyta</taxon>
        <taxon>Tracheophyta</taxon>
        <taxon>Spermatophyta</taxon>
        <taxon>Magnoliopsida</taxon>
        <taxon>Liliopsida</taxon>
        <taxon>Poales</taxon>
        <taxon>Poaceae</taxon>
        <taxon>BOP clade</taxon>
        <taxon>Oryzoideae</taxon>
        <taxon>Oryzeae</taxon>
        <taxon>Zizaniinae</taxon>
        <taxon>Zizania</taxon>
    </lineage>
</organism>
<comment type="caution">
    <text evidence="2">The sequence shown here is derived from an EMBL/GenBank/DDBJ whole genome shotgun (WGS) entry which is preliminary data.</text>
</comment>
<protein>
    <submittedName>
        <fullName evidence="2">Uncharacterized protein</fullName>
    </submittedName>
</protein>
<dbReference type="EMBL" id="JAAALK010000082">
    <property type="protein sequence ID" value="KAG8088608.1"/>
    <property type="molecule type" value="Genomic_DNA"/>
</dbReference>
<gene>
    <name evidence="2" type="ORF">GUJ93_ZPchr0010g10342</name>
</gene>
<sequence length="92" mass="9862">MLRIVPRRQPVVISTDTKIGCIRGSRRVSGRAKTARCRPIPGGTDVGRHGGGGREAGKRGGERRGGGGQEARRRQPGGGKRGGEARRKRRKP</sequence>
<evidence type="ECO:0000313" key="3">
    <source>
        <dbReference type="Proteomes" id="UP000729402"/>
    </source>
</evidence>